<dbReference type="OrthoDB" id="674488at2759"/>
<dbReference type="Proteomes" id="UP000604825">
    <property type="component" value="Unassembled WGS sequence"/>
</dbReference>
<sequence>MGLSTSASSSKMEIKYSEQLSCGSLDSLRQLDCEELTVDTCSNPVPLPECTRGWKSFRKLEILNCQNMETLPKWLGDMASLRELKVEIYYMMKTLPPCIGRLTSLQTLALLECTKKFKQRCSEGGDDWSKIKHIDNLIVEEI</sequence>
<protein>
    <submittedName>
        <fullName evidence="1">Uncharacterized protein</fullName>
    </submittedName>
</protein>
<dbReference type="PANTHER" id="PTHR36766:SF30">
    <property type="entry name" value="TIR-NBS TYPE DISEASE RESISTANCE PROTEIN-RELATED"/>
    <property type="match status" value="1"/>
</dbReference>
<gene>
    <name evidence="1" type="ORF">NCGR_LOCUS60214</name>
</gene>
<keyword evidence="2" id="KW-1185">Reference proteome</keyword>
<accession>A0A811S678</accession>
<dbReference type="AlphaFoldDB" id="A0A811S678"/>
<name>A0A811S678_9POAL</name>
<dbReference type="EMBL" id="CAJGYO010000018">
    <property type="protein sequence ID" value="CAD6336116.1"/>
    <property type="molecule type" value="Genomic_DNA"/>
</dbReference>
<reference evidence="1" key="1">
    <citation type="submission" date="2020-10" db="EMBL/GenBank/DDBJ databases">
        <authorList>
            <person name="Han B."/>
            <person name="Lu T."/>
            <person name="Zhao Q."/>
            <person name="Huang X."/>
            <person name="Zhao Y."/>
        </authorList>
    </citation>
    <scope>NUCLEOTIDE SEQUENCE</scope>
</reference>
<dbReference type="InterPro" id="IPR032675">
    <property type="entry name" value="LRR_dom_sf"/>
</dbReference>
<dbReference type="PANTHER" id="PTHR36766">
    <property type="entry name" value="PLANT BROAD-SPECTRUM MILDEW RESISTANCE PROTEIN RPW8"/>
    <property type="match status" value="1"/>
</dbReference>
<dbReference type="SUPFAM" id="SSF52058">
    <property type="entry name" value="L domain-like"/>
    <property type="match status" value="1"/>
</dbReference>
<dbReference type="Gene3D" id="3.80.10.10">
    <property type="entry name" value="Ribonuclease Inhibitor"/>
    <property type="match status" value="1"/>
</dbReference>
<evidence type="ECO:0000313" key="2">
    <source>
        <dbReference type="Proteomes" id="UP000604825"/>
    </source>
</evidence>
<organism evidence="1 2">
    <name type="scientific">Miscanthus lutarioriparius</name>
    <dbReference type="NCBI Taxonomy" id="422564"/>
    <lineage>
        <taxon>Eukaryota</taxon>
        <taxon>Viridiplantae</taxon>
        <taxon>Streptophyta</taxon>
        <taxon>Embryophyta</taxon>
        <taxon>Tracheophyta</taxon>
        <taxon>Spermatophyta</taxon>
        <taxon>Magnoliopsida</taxon>
        <taxon>Liliopsida</taxon>
        <taxon>Poales</taxon>
        <taxon>Poaceae</taxon>
        <taxon>PACMAD clade</taxon>
        <taxon>Panicoideae</taxon>
        <taxon>Andropogonodae</taxon>
        <taxon>Andropogoneae</taxon>
        <taxon>Saccharinae</taxon>
        <taxon>Miscanthus</taxon>
    </lineage>
</organism>
<comment type="caution">
    <text evidence="1">The sequence shown here is derived from an EMBL/GenBank/DDBJ whole genome shotgun (WGS) entry which is preliminary data.</text>
</comment>
<evidence type="ECO:0000313" key="1">
    <source>
        <dbReference type="EMBL" id="CAD6336116.1"/>
    </source>
</evidence>
<proteinExistence type="predicted"/>